<dbReference type="InterPro" id="IPR013216">
    <property type="entry name" value="Methyltransf_11"/>
</dbReference>
<dbReference type="PATRIC" id="fig|1434110.4.peg.3097"/>
<accession>A0A0E3WUX5</accession>
<dbReference type="Proteomes" id="UP000033101">
    <property type="component" value="Chromosome"/>
</dbReference>
<dbReference type="STRING" id="1434110.MSHOH_2407"/>
<dbReference type="GO" id="GO:0008757">
    <property type="term" value="F:S-adenosylmethionine-dependent methyltransferase activity"/>
    <property type="evidence" value="ECO:0007669"/>
    <property type="project" value="InterPro"/>
</dbReference>
<dbReference type="PANTHER" id="PTHR43591:SF24">
    <property type="entry name" value="2-METHOXY-6-POLYPRENYL-1,4-BENZOQUINOL METHYLASE, MITOCHONDRIAL"/>
    <property type="match status" value="1"/>
</dbReference>
<reference evidence="2 3" key="1">
    <citation type="submission" date="2014-07" db="EMBL/GenBank/DDBJ databases">
        <title>Methanogenic archaea and the global carbon cycle.</title>
        <authorList>
            <person name="Henriksen J.R."/>
            <person name="Luke J."/>
            <person name="Reinhart S."/>
            <person name="Benedict M.N."/>
            <person name="Youngblut N.D."/>
            <person name="Metcalf M.E."/>
            <person name="Whitaker R.J."/>
            <person name="Metcalf W.W."/>
        </authorList>
    </citation>
    <scope>NUCLEOTIDE SEQUENCE [LARGE SCALE GENOMIC DNA]</scope>
    <source>
        <strain evidence="2 3">HB-1</strain>
    </source>
</reference>
<dbReference type="EC" id="2.1.1.-" evidence="2"/>
<dbReference type="RefSeq" id="WP_048140176.1">
    <property type="nucleotide sequence ID" value="NZ_CP009516.1"/>
</dbReference>
<dbReference type="SUPFAM" id="SSF53335">
    <property type="entry name" value="S-adenosyl-L-methionine-dependent methyltransferases"/>
    <property type="match status" value="1"/>
</dbReference>
<dbReference type="OrthoDB" id="30774at2157"/>
<dbReference type="HOGENOM" id="CLU_037990_4_0_2"/>
<dbReference type="GO" id="GO:0032259">
    <property type="term" value="P:methylation"/>
    <property type="evidence" value="ECO:0007669"/>
    <property type="project" value="UniProtKB-KW"/>
</dbReference>
<keyword evidence="3" id="KW-1185">Reference proteome</keyword>
<dbReference type="CDD" id="cd02440">
    <property type="entry name" value="AdoMet_MTases"/>
    <property type="match status" value="1"/>
</dbReference>
<organism evidence="2 3">
    <name type="scientific">Methanosarcina horonobensis HB-1 = JCM 15518</name>
    <dbReference type="NCBI Taxonomy" id="1434110"/>
    <lineage>
        <taxon>Archaea</taxon>
        <taxon>Methanobacteriati</taxon>
        <taxon>Methanobacteriota</taxon>
        <taxon>Stenosarchaea group</taxon>
        <taxon>Methanomicrobia</taxon>
        <taxon>Methanosarcinales</taxon>
        <taxon>Methanosarcinaceae</taxon>
        <taxon>Methanosarcina</taxon>
    </lineage>
</organism>
<dbReference type="Gene3D" id="3.40.50.150">
    <property type="entry name" value="Vaccinia Virus protein VP39"/>
    <property type="match status" value="1"/>
</dbReference>
<dbReference type="PANTHER" id="PTHR43591">
    <property type="entry name" value="METHYLTRANSFERASE"/>
    <property type="match status" value="1"/>
</dbReference>
<dbReference type="EMBL" id="CP009516">
    <property type="protein sequence ID" value="AKB78890.1"/>
    <property type="molecule type" value="Genomic_DNA"/>
</dbReference>
<evidence type="ECO:0000313" key="2">
    <source>
        <dbReference type="EMBL" id="AKB78890.1"/>
    </source>
</evidence>
<keyword evidence="2" id="KW-0808">Transferase</keyword>
<feature type="domain" description="Methyltransferase type 11" evidence="1">
    <location>
        <begin position="57"/>
        <end position="152"/>
    </location>
</feature>
<evidence type="ECO:0000259" key="1">
    <source>
        <dbReference type="Pfam" id="PF08241"/>
    </source>
</evidence>
<dbReference type="KEGG" id="mhor:MSHOH_2407"/>
<sequence>MGANNIEIDPVKERVKNYWSSSSKYYDQSPGLNSEEEKACWKKELGKVIGEEKKDILDVGTGTGFIASLLAELGHNVTGVDFSKDMLAVAKEKTKRLNLSIKLMECDAENLPFDENIFDCVICRYLLWTLPNPEKAIMGWIKATKPGGKIIIIDGEWAPKNAAQKLSRKMLALHQFLRYGANFSKTHYSKSLRERIPNGDGVSSKKIVEYLSEFEVKDIKIIDLRHIRKVQKKHLSWHLRYSYDRPTHLVYGTVK</sequence>
<dbReference type="Pfam" id="PF08241">
    <property type="entry name" value="Methyltransf_11"/>
    <property type="match status" value="1"/>
</dbReference>
<gene>
    <name evidence="2" type="ORF">MSHOH_2407</name>
</gene>
<name>A0A0E3WUX5_9EURY</name>
<dbReference type="GeneID" id="24831684"/>
<protein>
    <submittedName>
        <fullName evidence="2">Methyltransferase</fullName>
        <ecNumber evidence="2">2.1.1.-</ecNumber>
    </submittedName>
</protein>
<dbReference type="InterPro" id="IPR029063">
    <property type="entry name" value="SAM-dependent_MTases_sf"/>
</dbReference>
<proteinExistence type="predicted"/>
<dbReference type="AlphaFoldDB" id="A0A0E3WUX5"/>
<keyword evidence="2" id="KW-0489">Methyltransferase</keyword>
<evidence type="ECO:0000313" key="3">
    <source>
        <dbReference type="Proteomes" id="UP000033101"/>
    </source>
</evidence>